<feature type="domain" description="Helicase C-terminal" evidence="6">
    <location>
        <begin position="129"/>
        <end position="295"/>
    </location>
</feature>
<evidence type="ECO:0000256" key="5">
    <source>
        <dbReference type="SAM" id="MobiDB-lite"/>
    </source>
</evidence>
<dbReference type="SMART" id="SM00490">
    <property type="entry name" value="HELICc"/>
    <property type="match status" value="1"/>
</dbReference>
<protein>
    <submittedName>
        <fullName evidence="7">Helicase</fullName>
    </submittedName>
</protein>
<dbReference type="GO" id="GO:0004386">
    <property type="term" value="F:helicase activity"/>
    <property type="evidence" value="ECO:0007669"/>
    <property type="project" value="UniProtKB-KW"/>
</dbReference>
<reference evidence="7 8" key="1">
    <citation type="submission" date="2019-07" db="EMBL/GenBank/DDBJ databases">
        <authorList>
            <person name="Park M."/>
        </authorList>
    </citation>
    <scope>NUCLEOTIDE SEQUENCE [LARGE SCALE GENOMIC DNA]</scope>
    <source>
        <strain evidence="7 8">KCTC32445</strain>
    </source>
</reference>
<feature type="compositionally biased region" description="Basic and acidic residues" evidence="5">
    <location>
        <begin position="860"/>
        <end position="880"/>
    </location>
</feature>
<evidence type="ECO:0000313" key="8">
    <source>
        <dbReference type="Proteomes" id="UP000320160"/>
    </source>
</evidence>
<dbReference type="Gene3D" id="3.40.50.300">
    <property type="entry name" value="P-loop containing nucleotide triphosphate hydrolases"/>
    <property type="match status" value="2"/>
</dbReference>
<name>A0A553WL20_9SPHN</name>
<evidence type="ECO:0000256" key="2">
    <source>
        <dbReference type="ARBA" id="ARBA00022801"/>
    </source>
</evidence>
<keyword evidence="4" id="KW-0067">ATP-binding</keyword>
<proteinExistence type="predicted"/>
<dbReference type="GO" id="GO:0005524">
    <property type="term" value="F:ATP binding"/>
    <property type="evidence" value="ECO:0007669"/>
    <property type="project" value="UniProtKB-KW"/>
</dbReference>
<comment type="caution">
    <text evidence="7">The sequence shown here is derived from an EMBL/GenBank/DDBJ whole genome shotgun (WGS) entry which is preliminary data.</text>
</comment>
<sequence>MCAHSSGMIGFPLRLLAREIYDRVVAIKGVNQVALITGEERIEPPQARWYCCTVESMPIQRDFAFVAVDEAQLGSDPERGHIFTDRILHARGREETMILGSESLRPLIRMLLPEAEIISRPRFSTLSYAGAKKLSRLPKRSAIVAFSIEQVYAVAETLRRMRGGAAVVMGALSPRTRNAQVAMFQSGEVDYLVATDAIGMGLNLDVSHVAFASLSKFDGARKRRLTVAEMAQIAGRAGRHQRDGSFGTLAGEGNEFSPEEVLAIENHEFPRLDWLYWRDAAPRLDSVATLIADLEAKPDLPGLKAAPKAIDLAVLKRLSEIPEVVALIRHPLDVGRLWEVASLPDFRQMGEEHHSRFVASLWHHLGQGERVIPQSLFATELARLDNIQGDVDTLSARIAGVRTWTYIAHRVDWLANPAAMAERARALEAKLSDALHDALRQRFVDKRTAMLLRRAGADAALFPVEVNAANRVLVDGEDIGTLHGFSFRVDPGAKAGDRKLLLAAAERHLAGLLRQKARDVAMAEDSDFALAGDSDGKPAILWKGELLGHLTKGRSLMQPIFAPVKAVAGLEGDALREIIGRAEQWVESQLAKAMGGIVGLQMLAQQADIDGNVRALAVQLADAGGIAGRHYLADAIAALPKEARGAARKGGIVFGALDIYHHAALKPAAAKWRAALFAARDGRSMPALPPESAVHLKEWKFAHPGEARNAGYRRVGNEYVRIDLAERVIKKAHEARGQSNSFSMDMAFATSLGLSDAGLKALMRDAGFRPLDAPAEKAETKAEEGVVAPETIAAEAGNQGIANPDQAEGDIVALENRPDVEVPPTAVAQPVNLTHWRWVGLPKPRPQEQRSQRTGPTRSKSKDASKKKAMPDRAPAKPKEVSPPSALALQLAALKGLKL</sequence>
<dbReference type="SUPFAM" id="SSF52540">
    <property type="entry name" value="P-loop containing nucleoside triphosphate hydrolases"/>
    <property type="match status" value="1"/>
</dbReference>
<dbReference type="GO" id="GO:0016787">
    <property type="term" value="F:hydrolase activity"/>
    <property type="evidence" value="ECO:0007669"/>
    <property type="project" value="UniProtKB-KW"/>
</dbReference>
<dbReference type="AlphaFoldDB" id="A0A553WL20"/>
<evidence type="ECO:0000256" key="4">
    <source>
        <dbReference type="ARBA" id="ARBA00022840"/>
    </source>
</evidence>
<gene>
    <name evidence="7" type="ORF">FOM92_01585</name>
</gene>
<dbReference type="OrthoDB" id="9807155at2"/>
<dbReference type="Pfam" id="PF22527">
    <property type="entry name" value="DEXQc_Suv3"/>
    <property type="match status" value="1"/>
</dbReference>
<dbReference type="Pfam" id="PF00271">
    <property type="entry name" value="Helicase_C"/>
    <property type="match status" value="1"/>
</dbReference>
<evidence type="ECO:0000259" key="6">
    <source>
        <dbReference type="PROSITE" id="PS51194"/>
    </source>
</evidence>
<keyword evidence="1" id="KW-0547">Nucleotide-binding</keyword>
<dbReference type="InterPro" id="IPR050699">
    <property type="entry name" value="RNA-DNA_Helicase"/>
</dbReference>
<evidence type="ECO:0000256" key="3">
    <source>
        <dbReference type="ARBA" id="ARBA00022806"/>
    </source>
</evidence>
<dbReference type="EMBL" id="VKKU01000001">
    <property type="protein sequence ID" value="TSB05354.1"/>
    <property type="molecule type" value="Genomic_DNA"/>
</dbReference>
<keyword evidence="2" id="KW-0378">Hydrolase</keyword>
<dbReference type="PANTHER" id="PTHR12131:SF1">
    <property type="entry name" value="ATP-DEPENDENT RNA HELICASE SUPV3L1, MITOCHONDRIAL-RELATED"/>
    <property type="match status" value="1"/>
</dbReference>
<dbReference type="Proteomes" id="UP000320160">
    <property type="component" value="Unassembled WGS sequence"/>
</dbReference>
<dbReference type="InterPro" id="IPR001650">
    <property type="entry name" value="Helicase_C-like"/>
</dbReference>
<accession>A0A553WL20</accession>
<dbReference type="InterPro" id="IPR027417">
    <property type="entry name" value="P-loop_NTPase"/>
</dbReference>
<dbReference type="PANTHER" id="PTHR12131">
    <property type="entry name" value="ATP-DEPENDENT RNA AND DNA HELICASE"/>
    <property type="match status" value="1"/>
</dbReference>
<evidence type="ECO:0000256" key="1">
    <source>
        <dbReference type="ARBA" id="ARBA00022741"/>
    </source>
</evidence>
<organism evidence="7 8">
    <name type="scientific">Sphingorhabdus contaminans</name>
    <dbReference type="NCBI Taxonomy" id="1343899"/>
    <lineage>
        <taxon>Bacteria</taxon>
        <taxon>Pseudomonadati</taxon>
        <taxon>Pseudomonadota</taxon>
        <taxon>Alphaproteobacteria</taxon>
        <taxon>Sphingomonadales</taxon>
        <taxon>Sphingomonadaceae</taxon>
        <taxon>Sphingorhabdus</taxon>
    </lineage>
</organism>
<feature type="region of interest" description="Disordered" evidence="5">
    <location>
        <begin position="838"/>
        <end position="886"/>
    </location>
</feature>
<dbReference type="PROSITE" id="PS51194">
    <property type="entry name" value="HELICASE_CTER"/>
    <property type="match status" value="1"/>
</dbReference>
<keyword evidence="8" id="KW-1185">Reference proteome</keyword>
<dbReference type="InterPro" id="IPR055206">
    <property type="entry name" value="DEXQc_SUV3"/>
</dbReference>
<evidence type="ECO:0000313" key="7">
    <source>
        <dbReference type="EMBL" id="TSB05354.1"/>
    </source>
</evidence>
<keyword evidence="3 7" id="KW-0347">Helicase</keyword>